<gene>
    <name evidence="6" type="primary">rimI</name>
    <name evidence="6" type="ORF">AHA02nite_20490</name>
</gene>
<evidence type="ECO:0000256" key="3">
    <source>
        <dbReference type="ARBA" id="ARBA00022679"/>
    </source>
</evidence>
<keyword evidence="3 6" id="KW-0808">Transferase</keyword>
<sequence>MVRAKSKQVEKMNKTIIRKMELTDLDDVMNVELASFQSPWKREDFEFDLVKNRFSHYLVLEKDERVIAYCGVWIVMESAQITNIAVLPGERGHKYGEKLFEQVMKMTKRFDVDELTLEVRESNEVAQKMYEKFGLEIVSRRENYYPDQEDAYVMWVKLS</sequence>
<keyword evidence="4" id="KW-0012">Acyltransferase</keyword>
<keyword evidence="7" id="KW-1185">Reference proteome</keyword>
<evidence type="ECO:0000313" key="7">
    <source>
        <dbReference type="Proteomes" id="UP000321440"/>
    </source>
</evidence>
<keyword evidence="2" id="KW-0963">Cytoplasm</keyword>
<dbReference type="GO" id="GO:0008080">
    <property type="term" value="F:N-acetyltransferase activity"/>
    <property type="evidence" value="ECO:0007669"/>
    <property type="project" value="InterPro"/>
</dbReference>
<dbReference type="InterPro" id="IPR006464">
    <property type="entry name" value="AcTrfase_RimI/Ard1"/>
</dbReference>
<evidence type="ECO:0000256" key="1">
    <source>
        <dbReference type="ARBA" id="ARBA00005395"/>
    </source>
</evidence>
<dbReference type="EMBL" id="BJYA01000013">
    <property type="protein sequence ID" value="GEN46273.1"/>
    <property type="molecule type" value="Genomic_DNA"/>
</dbReference>
<organism evidence="6 7">
    <name type="scientific">Alkalibacillus haloalkaliphilus</name>
    <dbReference type="NCBI Taxonomy" id="94136"/>
    <lineage>
        <taxon>Bacteria</taxon>
        <taxon>Bacillati</taxon>
        <taxon>Bacillota</taxon>
        <taxon>Bacilli</taxon>
        <taxon>Bacillales</taxon>
        <taxon>Bacillaceae</taxon>
        <taxon>Alkalibacillus</taxon>
    </lineage>
</organism>
<evidence type="ECO:0000313" key="6">
    <source>
        <dbReference type="EMBL" id="GEN46273.1"/>
    </source>
</evidence>
<evidence type="ECO:0000256" key="2">
    <source>
        <dbReference type="ARBA" id="ARBA00022490"/>
    </source>
</evidence>
<dbReference type="OrthoDB" id="9794566at2"/>
<proteinExistence type="inferred from homology"/>
<dbReference type="InterPro" id="IPR016181">
    <property type="entry name" value="Acyl_CoA_acyltransferase"/>
</dbReference>
<evidence type="ECO:0000256" key="4">
    <source>
        <dbReference type="ARBA" id="ARBA00023315"/>
    </source>
</evidence>
<dbReference type="InterPro" id="IPR050680">
    <property type="entry name" value="YpeA/RimI_acetyltransf"/>
</dbReference>
<evidence type="ECO:0000259" key="5">
    <source>
        <dbReference type="PROSITE" id="PS51186"/>
    </source>
</evidence>
<comment type="similarity">
    <text evidence="1">Belongs to the acetyltransferase family. RimI subfamily.</text>
</comment>
<dbReference type="SUPFAM" id="SSF55729">
    <property type="entry name" value="Acyl-CoA N-acyltransferases (Nat)"/>
    <property type="match status" value="1"/>
</dbReference>
<dbReference type="Gene3D" id="3.40.630.30">
    <property type="match status" value="1"/>
</dbReference>
<dbReference type="InterPro" id="IPR000182">
    <property type="entry name" value="GNAT_dom"/>
</dbReference>
<dbReference type="PANTHER" id="PTHR43420">
    <property type="entry name" value="ACETYLTRANSFERASE"/>
    <property type="match status" value="1"/>
</dbReference>
<accession>A0A511W877</accession>
<dbReference type="Proteomes" id="UP000321440">
    <property type="component" value="Unassembled WGS sequence"/>
</dbReference>
<comment type="caution">
    <text evidence="6">The sequence shown here is derived from an EMBL/GenBank/DDBJ whole genome shotgun (WGS) entry which is preliminary data.</text>
</comment>
<reference evidence="6 7" key="1">
    <citation type="submission" date="2019-07" db="EMBL/GenBank/DDBJ databases">
        <title>Whole genome shotgun sequence of Alkalibacillus haloalkaliphilus NBRC 103110.</title>
        <authorList>
            <person name="Hosoyama A."/>
            <person name="Uohara A."/>
            <person name="Ohji S."/>
            <person name="Ichikawa N."/>
        </authorList>
    </citation>
    <scope>NUCLEOTIDE SEQUENCE [LARGE SCALE GENOMIC DNA]</scope>
    <source>
        <strain evidence="6 7">NBRC 103110</strain>
    </source>
</reference>
<dbReference type="NCBIfam" id="TIGR01575">
    <property type="entry name" value="rimI"/>
    <property type="match status" value="1"/>
</dbReference>
<dbReference type="CDD" id="cd04301">
    <property type="entry name" value="NAT_SF"/>
    <property type="match status" value="1"/>
</dbReference>
<dbReference type="PROSITE" id="PS51186">
    <property type="entry name" value="GNAT"/>
    <property type="match status" value="1"/>
</dbReference>
<feature type="domain" description="N-acetyltransferase" evidence="5">
    <location>
        <begin position="15"/>
        <end position="159"/>
    </location>
</feature>
<dbReference type="AlphaFoldDB" id="A0A511W877"/>
<dbReference type="Pfam" id="PF00583">
    <property type="entry name" value="Acetyltransf_1"/>
    <property type="match status" value="1"/>
</dbReference>
<dbReference type="PANTHER" id="PTHR43420:SF44">
    <property type="entry name" value="ACETYLTRANSFERASE YPEA"/>
    <property type="match status" value="1"/>
</dbReference>
<name>A0A511W877_9BACI</name>
<protein>
    <submittedName>
        <fullName evidence="6">Putative ribosomal-protein-alanine acetyltransferase</fullName>
    </submittedName>
</protein>